<reference evidence="4 5" key="1">
    <citation type="submission" date="2016-10" db="EMBL/GenBank/DDBJ databases">
        <authorList>
            <person name="de Groot N.N."/>
        </authorList>
    </citation>
    <scope>NUCLEOTIDE SEQUENCE [LARGE SCALE GENOMIC DNA]</scope>
    <source>
        <strain evidence="4 5">DSM 21800</strain>
    </source>
</reference>
<dbReference type="AlphaFoldDB" id="A0A1H1VTT2"/>
<protein>
    <submittedName>
        <fullName evidence="4">Transcriptional regulatory protein, C terminal</fullName>
    </submittedName>
</protein>
<feature type="domain" description="OmpR/PhoB-type" evidence="3">
    <location>
        <begin position="64"/>
        <end position="161"/>
    </location>
</feature>
<dbReference type="InterPro" id="IPR001867">
    <property type="entry name" value="OmpR/PhoB-type_DNA-bd"/>
</dbReference>
<evidence type="ECO:0000259" key="3">
    <source>
        <dbReference type="PROSITE" id="PS51755"/>
    </source>
</evidence>
<accession>A0A1H1VTT2</accession>
<dbReference type="InterPro" id="IPR016032">
    <property type="entry name" value="Sig_transdc_resp-reg_C-effctor"/>
</dbReference>
<dbReference type="Pfam" id="PF00486">
    <property type="entry name" value="Trans_reg_C"/>
    <property type="match status" value="1"/>
</dbReference>
<gene>
    <name evidence="4" type="ORF">SAMN04489812_3353</name>
</gene>
<dbReference type="STRING" id="630515.SAMN04489812_3353"/>
<evidence type="ECO:0000256" key="1">
    <source>
        <dbReference type="ARBA" id="ARBA00023125"/>
    </source>
</evidence>
<dbReference type="Proteomes" id="UP000199103">
    <property type="component" value="Chromosome I"/>
</dbReference>
<dbReference type="GO" id="GO:0000160">
    <property type="term" value="P:phosphorelay signal transduction system"/>
    <property type="evidence" value="ECO:0007669"/>
    <property type="project" value="InterPro"/>
</dbReference>
<dbReference type="GO" id="GO:0003677">
    <property type="term" value="F:DNA binding"/>
    <property type="evidence" value="ECO:0007669"/>
    <property type="project" value="UniProtKB-UniRule"/>
</dbReference>
<dbReference type="SMART" id="SM00862">
    <property type="entry name" value="Trans_reg_C"/>
    <property type="match status" value="1"/>
</dbReference>
<sequence>METQVKFLRWPHENDKRPEFEGSRTPRLWIVEATNEPPTCTDPLEDWVRPPLSRTDVEARVATLVERVRSERVPTIGPDNVLHSGGKRLPLSESETAVMIPLIESFQSVVPRSKLAWYAWGSDTSERRNALDLRILRLRRRITALNLEITTVWGRGYLLEAAS</sequence>
<evidence type="ECO:0000256" key="2">
    <source>
        <dbReference type="PROSITE-ProRule" id="PRU01091"/>
    </source>
</evidence>
<keyword evidence="5" id="KW-1185">Reference proteome</keyword>
<keyword evidence="1 2" id="KW-0238">DNA-binding</keyword>
<dbReference type="PROSITE" id="PS51755">
    <property type="entry name" value="OMPR_PHOB"/>
    <property type="match status" value="1"/>
</dbReference>
<dbReference type="SUPFAM" id="SSF46894">
    <property type="entry name" value="C-terminal effector domain of the bipartite response regulators"/>
    <property type="match status" value="1"/>
</dbReference>
<evidence type="ECO:0000313" key="4">
    <source>
        <dbReference type="EMBL" id="SDS88317.1"/>
    </source>
</evidence>
<dbReference type="OrthoDB" id="3471838at2"/>
<name>A0A1H1VTT2_9ACTN</name>
<evidence type="ECO:0000313" key="5">
    <source>
        <dbReference type="Proteomes" id="UP000199103"/>
    </source>
</evidence>
<dbReference type="InterPro" id="IPR036388">
    <property type="entry name" value="WH-like_DNA-bd_sf"/>
</dbReference>
<dbReference type="EMBL" id="LT629772">
    <property type="protein sequence ID" value="SDS88317.1"/>
    <property type="molecule type" value="Genomic_DNA"/>
</dbReference>
<proteinExistence type="predicted"/>
<dbReference type="RefSeq" id="WP_091526615.1">
    <property type="nucleotide sequence ID" value="NZ_LT629772.1"/>
</dbReference>
<feature type="DNA-binding region" description="OmpR/PhoB-type" evidence="2">
    <location>
        <begin position="64"/>
        <end position="161"/>
    </location>
</feature>
<dbReference type="Gene3D" id="1.10.10.10">
    <property type="entry name" value="Winged helix-like DNA-binding domain superfamily/Winged helix DNA-binding domain"/>
    <property type="match status" value="1"/>
</dbReference>
<organism evidence="4 5">
    <name type="scientific">Microlunatus soli</name>
    <dbReference type="NCBI Taxonomy" id="630515"/>
    <lineage>
        <taxon>Bacteria</taxon>
        <taxon>Bacillati</taxon>
        <taxon>Actinomycetota</taxon>
        <taxon>Actinomycetes</taxon>
        <taxon>Propionibacteriales</taxon>
        <taxon>Propionibacteriaceae</taxon>
        <taxon>Microlunatus</taxon>
    </lineage>
</organism>
<dbReference type="GO" id="GO:0006355">
    <property type="term" value="P:regulation of DNA-templated transcription"/>
    <property type="evidence" value="ECO:0007669"/>
    <property type="project" value="InterPro"/>
</dbReference>